<accession>A0A2P2QLM5</accession>
<dbReference type="AlphaFoldDB" id="A0A2P2QLM5"/>
<organism evidence="1">
    <name type="scientific">Rhizophora mucronata</name>
    <name type="common">Asiatic mangrove</name>
    <dbReference type="NCBI Taxonomy" id="61149"/>
    <lineage>
        <taxon>Eukaryota</taxon>
        <taxon>Viridiplantae</taxon>
        <taxon>Streptophyta</taxon>
        <taxon>Embryophyta</taxon>
        <taxon>Tracheophyta</taxon>
        <taxon>Spermatophyta</taxon>
        <taxon>Magnoliopsida</taxon>
        <taxon>eudicotyledons</taxon>
        <taxon>Gunneridae</taxon>
        <taxon>Pentapetalae</taxon>
        <taxon>rosids</taxon>
        <taxon>fabids</taxon>
        <taxon>Malpighiales</taxon>
        <taxon>Rhizophoraceae</taxon>
        <taxon>Rhizophora</taxon>
    </lineage>
</organism>
<sequence>MEIQNLMDTDASKVAATPQYSVCVVKKSPFTKIQGIKLGLGFLSFNVI</sequence>
<evidence type="ECO:0000313" key="1">
    <source>
        <dbReference type="EMBL" id="MBX67910.1"/>
    </source>
</evidence>
<proteinExistence type="predicted"/>
<name>A0A2P2QLM5_RHIMU</name>
<reference evidence="1" key="1">
    <citation type="submission" date="2018-02" db="EMBL/GenBank/DDBJ databases">
        <title>Rhizophora mucronata_Transcriptome.</title>
        <authorList>
            <person name="Meera S.P."/>
            <person name="Sreeshan A."/>
            <person name="Augustine A."/>
        </authorList>
    </citation>
    <scope>NUCLEOTIDE SEQUENCE</scope>
    <source>
        <tissue evidence="1">Leaf</tissue>
    </source>
</reference>
<protein>
    <submittedName>
        <fullName evidence="1">Uncharacterized protein</fullName>
    </submittedName>
</protein>
<dbReference type="EMBL" id="GGEC01087426">
    <property type="protein sequence ID" value="MBX67910.1"/>
    <property type="molecule type" value="Transcribed_RNA"/>
</dbReference>